<organism evidence="2 3">
    <name type="scientific">Fragariocoptes setiger</name>
    <dbReference type="NCBI Taxonomy" id="1670756"/>
    <lineage>
        <taxon>Eukaryota</taxon>
        <taxon>Metazoa</taxon>
        <taxon>Ecdysozoa</taxon>
        <taxon>Arthropoda</taxon>
        <taxon>Chelicerata</taxon>
        <taxon>Arachnida</taxon>
        <taxon>Acari</taxon>
        <taxon>Acariformes</taxon>
        <taxon>Trombidiformes</taxon>
        <taxon>Prostigmata</taxon>
        <taxon>Eupodina</taxon>
        <taxon>Eriophyoidea</taxon>
        <taxon>Phytoptidae</taxon>
        <taxon>Fragariocoptes</taxon>
    </lineage>
</organism>
<keyword evidence="3" id="KW-1185">Reference proteome</keyword>
<evidence type="ECO:0000313" key="2">
    <source>
        <dbReference type="EMBL" id="KAG9510769.1"/>
    </source>
</evidence>
<reference evidence="2 3" key="1">
    <citation type="submission" date="2020-10" db="EMBL/GenBank/DDBJ databases">
        <authorList>
            <person name="Klimov P.B."/>
            <person name="Dyachkov S.M."/>
            <person name="Chetverikov P.E."/>
        </authorList>
    </citation>
    <scope>NUCLEOTIDE SEQUENCE [LARGE SCALE GENOMIC DNA]</scope>
    <source>
        <strain evidence="2">BMOC 18-1129-001#AD2665</strain>
        <tissue evidence="2">Entire mites</tissue>
    </source>
</reference>
<gene>
    <name evidence="2" type="ORF">GZH46_00670</name>
</gene>
<dbReference type="Proteomes" id="UP000825002">
    <property type="component" value="Unassembled WGS sequence"/>
</dbReference>
<feature type="compositionally biased region" description="Low complexity" evidence="1">
    <location>
        <begin position="28"/>
        <end position="44"/>
    </location>
</feature>
<accession>A0ABQ7SBH0</accession>
<evidence type="ECO:0000313" key="3">
    <source>
        <dbReference type="Proteomes" id="UP000825002"/>
    </source>
</evidence>
<feature type="region of interest" description="Disordered" evidence="1">
    <location>
        <begin position="28"/>
        <end position="67"/>
    </location>
</feature>
<sequence length="67" mass="7727">MIVILINQLTTLLQNLFRFKIQSRRQQQDIQQQQLSSEQQQQLTESEEHGTQPMVGEPSAITQSKSS</sequence>
<evidence type="ECO:0000256" key="1">
    <source>
        <dbReference type="SAM" id="MobiDB-lite"/>
    </source>
</evidence>
<protein>
    <submittedName>
        <fullName evidence="2">Uncharacterized protein</fullName>
    </submittedName>
</protein>
<name>A0ABQ7SBH0_9ACAR</name>
<dbReference type="EMBL" id="JAIFTH010000077">
    <property type="protein sequence ID" value="KAG9510769.1"/>
    <property type="molecule type" value="Genomic_DNA"/>
</dbReference>
<proteinExistence type="predicted"/>
<feature type="non-terminal residue" evidence="2">
    <location>
        <position position="1"/>
    </location>
</feature>
<comment type="caution">
    <text evidence="2">The sequence shown here is derived from an EMBL/GenBank/DDBJ whole genome shotgun (WGS) entry which is preliminary data.</text>
</comment>